<organism evidence="2 3">
    <name type="scientific">Suillus luteus UH-Slu-Lm8-n1</name>
    <dbReference type="NCBI Taxonomy" id="930992"/>
    <lineage>
        <taxon>Eukaryota</taxon>
        <taxon>Fungi</taxon>
        <taxon>Dikarya</taxon>
        <taxon>Basidiomycota</taxon>
        <taxon>Agaricomycotina</taxon>
        <taxon>Agaricomycetes</taxon>
        <taxon>Agaricomycetidae</taxon>
        <taxon>Boletales</taxon>
        <taxon>Suillineae</taxon>
        <taxon>Suillaceae</taxon>
        <taxon>Suillus</taxon>
    </lineage>
</organism>
<reference evidence="2 3" key="1">
    <citation type="submission" date="2014-04" db="EMBL/GenBank/DDBJ databases">
        <authorList>
            <consortium name="DOE Joint Genome Institute"/>
            <person name="Kuo A."/>
            <person name="Ruytinx J."/>
            <person name="Rineau F."/>
            <person name="Colpaert J."/>
            <person name="Kohler A."/>
            <person name="Nagy L.G."/>
            <person name="Floudas D."/>
            <person name="Copeland A."/>
            <person name="Barry K.W."/>
            <person name="Cichocki N."/>
            <person name="Veneault-Fourrey C."/>
            <person name="LaButti K."/>
            <person name="Lindquist E.A."/>
            <person name="Lipzen A."/>
            <person name="Lundell T."/>
            <person name="Morin E."/>
            <person name="Murat C."/>
            <person name="Sun H."/>
            <person name="Tunlid A."/>
            <person name="Henrissat B."/>
            <person name="Grigoriev I.V."/>
            <person name="Hibbett D.S."/>
            <person name="Martin F."/>
            <person name="Nordberg H.P."/>
            <person name="Cantor M.N."/>
            <person name="Hua S.X."/>
        </authorList>
    </citation>
    <scope>NUCLEOTIDE SEQUENCE [LARGE SCALE GENOMIC DNA]</scope>
    <source>
        <strain evidence="2 3">UH-Slu-Lm8-n1</strain>
    </source>
</reference>
<feature type="region of interest" description="Disordered" evidence="1">
    <location>
        <begin position="648"/>
        <end position="685"/>
    </location>
</feature>
<gene>
    <name evidence="2" type="ORF">CY34DRAFT_27105</name>
</gene>
<dbReference type="PANTHER" id="PTHR46579">
    <property type="entry name" value="F5/8 TYPE C DOMAIN-CONTAINING PROTEIN-RELATED"/>
    <property type="match status" value="1"/>
</dbReference>
<dbReference type="OrthoDB" id="3239894at2759"/>
<dbReference type="Proteomes" id="UP000054485">
    <property type="component" value="Unassembled WGS sequence"/>
</dbReference>
<accession>A0A0D0AM77</accession>
<keyword evidence="3" id="KW-1185">Reference proteome</keyword>
<reference evidence="3" key="2">
    <citation type="submission" date="2015-01" db="EMBL/GenBank/DDBJ databases">
        <title>Evolutionary Origins and Diversification of the Mycorrhizal Mutualists.</title>
        <authorList>
            <consortium name="DOE Joint Genome Institute"/>
            <consortium name="Mycorrhizal Genomics Consortium"/>
            <person name="Kohler A."/>
            <person name="Kuo A."/>
            <person name="Nagy L.G."/>
            <person name="Floudas D."/>
            <person name="Copeland A."/>
            <person name="Barry K.W."/>
            <person name="Cichocki N."/>
            <person name="Veneault-Fourrey C."/>
            <person name="LaButti K."/>
            <person name="Lindquist E.A."/>
            <person name="Lipzen A."/>
            <person name="Lundell T."/>
            <person name="Morin E."/>
            <person name="Murat C."/>
            <person name="Riley R."/>
            <person name="Ohm R."/>
            <person name="Sun H."/>
            <person name="Tunlid A."/>
            <person name="Henrissat B."/>
            <person name="Grigoriev I.V."/>
            <person name="Hibbett D.S."/>
            <person name="Martin F."/>
        </authorList>
    </citation>
    <scope>NUCLEOTIDE SEQUENCE [LARGE SCALE GENOMIC DNA]</scope>
    <source>
        <strain evidence="3">UH-Slu-Lm8-n1</strain>
    </source>
</reference>
<dbReference type="InParanoid" id="A0A0D0AM77"/>
<dbReference type="PANTHER" id="PTHR46579:SF2">
    <property type="entry name" value="C2H2-TYPE DOMAIN-CONTAINING PROTEIN"/>
    <property type="match status" value="1"/>
</dbReference>
<dbReference type="EMBL" id="KN836037">
    <property type="protein sequence ID" value="KIK33063.1"/>
    <property type="molecule type" value="Genomic_DNA"/>
</dbReference>
<sequence>MLDTGFLEPEDLGSEKPGDPLPYLGCNIRSPETLLAAVDHFDRYNTATAASLRPLTPHDAHNLPPDQEEQELQYQLQQAIKHAEENLDIDQDLDPDANPLEDVDEYEDLLGEAQPAKDNPDPFFIADGLCAEDTADITHLPGHLVSIYAVMSWLHLQFHLPKVTCNTLLAIFTCILLTLSPNIELPFVTLQSSNCVLGVDKPFYTLPICPLCHNVFPPKCSPHSHDQCTLCNKDLFLPDKTAHGNQRSVKSPRIKYPYLPLSDQIKSLLKVPGLKSLLDGWHFKARTPNQHTNIFDGSMDGNLFFSNLPHEKAGPGGELHIGVNLGVDCNIAPSHSSCPTSFSICNLPPEYRYRTSNLMCTSILPGPKEQNPDQIQCFLHPIVSDLLLLWKDGIKVPTKSCPQVVCDKPAAHKIGGFASHSHTHFCTACWINIANKDKPSAFTQGAFKVRMDREHRELGEQYCNLTTTNARKNFIKDFATRYTQLSRLPYFNIVEQIIIDPMHNLFLGLVKTHFYGIWFIVPVSCSRLPTDIGMPSGGSLTADQWLLLATAYGPIILWSTCLPYDGDDQILHQRVAMIQKLENEKEADATCKLEDRTALAKKRGKEAFEAKKAHIARDKLAASEAKNQEKLRLEAIKQTKKAQLAAEKKAKATQRKQNVEGLPEAQFLNREPDDGNSEPTNNKFSLHPDDPANFLKLSAAFRILIKHQICDHELDHADRLLREYCSELINLYGSAVIKPNHHYATHVVECTCNFGPLHDFWTFLFERLNKVLKAFKTNNHENGELETTFFTEFQRTSSNEEQGTVAGLTALSKDLDDVNANAGQSYALSPRHQKTLMTTDTYRLLAQTLCFRYPVAPVHCLCDCPIVPHSLPLDRAVFFDK</sequence>
<evidence type="ECO:0000313" key="3">
    <source>
        <dbReference type="Proteomes" id="UP000054485"/>
    </source>
</evidence>
<protein>
    <submittedName>
        <fullName evidence="2">Uncharacterized protein</fullName>
    </submittedName>
</protein>
<evidence type="ECO:0000313" key="2">
    <source>
        <dbReference type="EMBL" id="KIK33063.1"/>
    </source>
</evidence>
<feature type="region of interest" description="Disordered" evidence="1">
    <location>
        <begin position="1"/>
        <end position="21"/>
    </location>
</feature>
<dbReference type="AlphaFoldDB" id="A0A0D0AM77"/>
<dbReference type="HOGENOM" id="CLU_002101_2_0_1"/>
<proteinExistence type="predicted"/>
<name>A0A0D0AM77_9AGAM</name>
<dbReference type="STRING" id="930992.A0A0D0AM77"/>
<evidence type="ECO:0000256" key="1">
    <source>
        <dbReference type="SAM" id="MobiDB-lite"/>
    </source>
</evidence>